<feature type="signal peptide" evidence="1">
    <location>
        <begin position="1"/>
        <end position="23"/>
    </location>
</feature>
<keyword evidence="4" id="KW-1185">Reference proteome</keyword>
<dbReference type="Gene3D" id="3.90.226.10">
    <property type="entry name" value="2-enoyl-CoA Hydratase, Chain A, domain 1"/>
    <property type="match status" value="1"/>
</dbReference>
<evidence type="ECO:0000313" key="4">
    <source>
        <dbReference type="Proteomes" id="UP000825258"/>
    </source>
</evidence>
<dbReference type="EMBL" id="AP024749">
    <property type="protein sequence ID" value="BCY28968.1"/>
    <property type="molecule type" value="Genomic_DNA"/>
</dbReference>
<evidence type="ECO:0000256" key="1">
    <source>
        <dbReference type="SAM" id="SignalP"/>
    </source>
</evidence>
<dbReference type="SUPFAM" id="SSF52096">
    <property type="entry name" value="ClpP/crotonase"/>
    <property type="match status" value="1"/>
</dbReference>
<feature type="chain" id="PRO_5046065539" description="Tail specific protease domain-containing protein" evidence="1">
    <location>
        <begin position="24"/>
        <end position="452"/>
    </location>
</feature>
<dbReference type="InterPro" id="IPR005151">
    <property type="entry name" value="Tail-specific_protease"/>
</dbReference>
<name>A0ABM7S894_9FLAO</name>
<feature type="domain" description="Tail specific protease" evidence="2">
    <location>
        <begin position="229"/>
        <end position="434"/>
    </location>
</feature>
<dbReference type="Pfam" id="PF03572">
    <property type="entry name" value="Peptidase_S41"/>
    <property type="match status" value="1"/>
</dbReference>
<reference evidence="3 4" key="1">
    <citation type="submission" date="2021-06" db="EMBL/GenBank/DDBJ databases">
        <title>Whole genome sequences of Flavobacterium sp. KK2020170 and assembly.</title>
        <authorList>
            <person name="Kitahara K."/>
            <person name="Miyoshi S."/>
            <person name="Uesaka K."/>
        </authorList>
    </citation>
    <scope>NUCLEOTIDE SEQUENCE [LARGE SCALE GENOMIC DNA]</scope>
    <source>
        <strain evidence="3 4">KK2020170</strain>
    </source>
</reference>
<organism evidence="3 4">
    <name type="scientific">Flavobacterium okayamense</name>
    <dbReference type="NCBI Taxonomy" id="2830782"/>
    <lineage>
        <taxon>Bacteria</taxon>
        <taxon>Pseudomonadati</taxon>
        <taxon>Bacteroidota</taxon>
        <taxon>Flavobacteriia</taxon>
        <taxon>Flavobacteriales</taxon>
        <taxon>Flavobacteriaceae</taxon>
        <taxon>Flavobacterium</taxon>
    </lineage>
</organism>
<proteinExistence type="predicted"/>
<sequence>MKLNSLTYLLLLSSSFIMSQTKAYIKTEEAKADLEELIQTFEEVHYNPYFKTSKEEFNFIKAQTIENWDKDSIALKNFVATGMKLTALLSGGHSYMDWQNLKLLPEIKRYSFLPLTGKIINGKFVVTKSKLSNIKVNDTVQTINGLGTLELYEECLSYIGGIDGFKNATCEKAFPLYLFFNQALQPPYDIVVSQYKRSFSKGIDLNELIEFINSEQVKSDYTFDIIEDNIGLISYNSCNDYEAFTKFLKETFQKIKDLNVDKLIIDIRENGGGNSKLNDLLLSYITKKDYRQSSGRYWKVSEKSKKVYSENKVYEDLFGKEFLKKYLDTPNQEVIESFTNDLVTPISVDNFFNGKTCFLIGPNTFSSANFLADAIKTYNISTLIGLPTGEYTNDFGEQFSFTLKNSGNLVFVSSTYDIGANGNKDVLEPVMPDILVDSNILKYSVKWLKSYK</sequence>
<dbReference type="Proteomes" id="UP000825258">
    <property type="component" value="Chromosome"/>
</dbReference>
<dbReference type="RefSeq" id="WP_221258072.1">
    <property type="nucleotide sequence ID" value="NZ_AP024749.1"/>
</dbReference>
<accession>A0ABM7S894</accession>
<dbReference type="InterPro" id="IPR029045">
    <property type="entry name" value="ClpP/crotonase-like_dom_sf"/>
</dbReference>
<gene>
    <name evidence="3" type="ORF">KK2020170_18360</name>
</gene>
<protein>
    <recommendedName>
        <fullName evidence="2">Tail specific protease domain-containing protein</fullName>
    </recommendedName>
</protein>
<evidence type="ECO:0000259" key="2">
    <source>
        <dbReference type="Pfam" id="PF03572"/>
    </source>
</evidence>
<keyword evidence="1" id="KW-0732">Signal</keyword>
<evidence type="ECO:0000313" key="3">
    <source>
        <dbReference type="EMBL" id="BCY28968.1"/>
    </source>
</evidence>